<evidence type="ECO:0000256" key="1">
    <source>
        <dbReference type="ARBA" id="ARBA00004141"/>
    </source>
</evidence>
<feature type="transmembrane region" description="Helical" evidence="8">
    <location>
        <begin position="1630"/>
        <end position="1653"/>
    </location>
</feature>
<feature type="transmembrane region" description="Helical" evidence="8">
    <location>
        <begin position="1593"/>
        <end position="1609"/>
    </location>
</feature>
<feature type="transmembrane region" description="Helical" evidence="8">
    <location>
        <begin position="1705"/>
        <end position="1725"/>
    </location>
</feature>
<evidence type="ECO:0000259" key="10">
    <source>
        <dbReference type="Pfam" id="PF25508"/>
    </source>
</evidence>
<dbReference type="Pfam" id="PF18139">
    <property type="entry name" value="LSDAT_euk"/>
    <property type="match status" value="3"/>
</dbReference>
<keyword evidence="6 8" id="KW-0472">Membrane</keyword>
<evidence type="ECO:0000256" key="6">
    <source>
        <dbReference type="ARBA" id="ARBA00023136"/>
    </source>
</evidence>
<evidence type="ECO:0000256" key="4">
    <source>
        <dbReference type="ARBA" id="ARBA00022989"/>
    </source>
</evidence>
<feature type="domain" description="TRPM SLOG" evidence="9">
    <location>
        <begin position="307"/>
        <end position="388"/>
    </location>
</feature>
<evidence type="ECO:0000256" key="8">
    <source>
        <dbReference type="SAM" id="Phobius"/>
    </source>
</evidence>
<dbReference type="GO" id="GO:0005886">
    <property type="term" value="C:plasma membrane"/>
    <property type="evidence" value="ECO:0007669"/>
    <property type="project" value="TreeGrafter"/>
</dbReference>
<evidence type="ECO:0000256" key="3">
    <source>
        <dbReference type="ARBA" id="ARBA00022692"/>
    </source>
</evidence>
<evidence type="ECO:0000313" key="11">
    <source>
        <dbReference type="EMBL" id="CAF1295136.1"/>
    </source>
</evidence>
<dbReference type="InterPro" id="IPR057366">
    <property type="entry name" value="TRPM-like"/>
</dbReference>
<keyword evidence="4 8" id="KW-1133">Transmembrane helix</keyword>
<name>A0A815DBU7_9BILA</name>
<feature type="domain" description="TRPM-like" evidence="10">
    <location>
        <begin position="1178"/>
        <end position="1425"/>
    </location>
</feature>
<feature type="domain" description="TRPM SLOG" evidence="9">
    <location>
        <begin position="78"/>
        <end position="229"/>
    </location>
</feature>
<reference evidence="11" key="1">
    <citation type="submission" date="2021-02" db="EMBL/GenBank/DDBJ databases">
        <authorList>
            <person name="Nowell W R."/>
        </authorList>
    </citation>
    <scope>NUCLEOTIDE SEQUENCE</scope>
</reference>
<gene>
    <name evidence="11" type="ORF">ZHD862_LOCUS27661</name>
</gene>
<keyword evidence="2" id="KW-0813">Transport</keyword>
<keyword evidence="5" id="KW-0406">Ion transport</keyword>
<feature type="transmembrane region" description="Helical" evidence="8">
    <location>
        <begin position="1455"/>
        <end position="1472"/>
    </location>
</feature>
<dbReference type="Proteomes" id="UP000663864">
    <property type="component" value="Unassembled WGS sequence"/>
</dbReference>
<evidence type="ECO:0000256" key="7">
    <source>
        <dbReference type="ARBA" id="ARBA00023303"/>
    </source>
</evidence>
<keyword evidence="3 8" id="KW-0812">Transmembrane</keyword>
<accession>A0A815DBU7</accession>
<dbReference type="Pfam" id="PF25508">
    <property type="entry name" value="TRPM2"/>
    <property type="match status" value="2"/>
</dbReference>
<evidence type="ECO:0000313" key="12">
    <source>
        <dbReference type="Proteomes" id="UP000663864"/>
    </source>
</evidence>
<proteinExistence type="predicted"/>
<dbReference type="InterPro" id="IPR050927">
    <property type="entry name" value="TRPM"/>
</dbReference>
<feature type="domain" description="TRPM-like" evidence="10">
    <location>
        <begin position="499"/>
        <end position="745"/>
    </location>
</feature>
<dbReference type="GO" id="GO:0030001">
    <property type="term" value="P:metal ion transport"/>
    <property type="evidence" value="ECO:0007669"/>
    <property type="project" value="TreeGrafter"/>
</dbReference>
<keyword evidence="7" id="KW-0407">Ion channel</keyword>
<evidence type="ECO:0000256" key="2">
    <source>
        <dbReference type="ARBA" id="ARBA00022448"/>
    </source>
</evidence>
<organism evidence="11 12">
    <name type="scientific">Rotaria sordida</name>
    <dbReference type="NCBI Taxonomy" id="392033"/>
    <lineage>
        <taxon>Eukaryota</taxon>
        <taxon>Metazoa</taxon>
        <taxon>Spiralia</taxon>
        <taxon>Gnathifera</taxon>
        <taxon>Rotifera</taxon>
        <taxon>Eurotatoria</taxon>
        <taxon>Bdelloidea</taxon>
        <taxon>Philodinida</taxon>
        <taxon>Philodinidae</taxon>
        <taxon>Rotaria</taxon>
    </lineage>
</organism>
<evidence type="ECO:0000259" key="9">
    <source>
        <dbReference type="Pfam" id="PF18139"/>
    </source>
</evidence>
<dbReference type="EMBL" id="CAJNOT010002212">
    <property type="protein sequence ID" value="CAF1295136.1"/>
    <property type="molecule type" value="Genomic_DNA"/>
</dbReference>
<dbReference type="GO" id="GO:0005261">
    <property type="term" value="F:monoatomic cation channel activity"/>
    <property type="evidence" value="ECO:0007669"/>
    <property type="project" value="TreeGrafter"/>
</dbReference>
<dbReference type="PANTHER" id="PTHR13800">
    <property type="entry name" value="TRANSIENT RECEPTOR POTENTIAL CATION CHANNEL, SUBFAMILY M, MEMBER 6"/>
    <property type="match status" value="1"/>
</dbReference>
<comment type="caution">
    <text evidence="11">The sequence shown here is derived from an EMBL/GenBank/DDBJ whole genome shotgun (WGS) entry which is preliminary data.</text>
</comment>
<comment type="subcellular location">
    <subcellularLocation>
        <location evidence="1">Membrane</location>
        <topology evidence="1">Multi-pass membrane protein</topology>
    </subcellularLocation>
</comment>
<feature type="transmembrane region" description="Helical" evidence="8">
    <location>
        <begin position="1567"/>
        <end position="1587"/>
    </location>
</feature>
<dbReference type="InterPro" id="IPR041491">
    <property type="entry name" value="TRPM_SLOG"/>
</dbReference>
<feature type="domain" description="TRPM SLOG" evidence="9">
    <location>
        <begin position="968"/>
        <end position="1063"/>
    </location>
</feature>
<evidence type="ECO:0000256" key="5">
    <source>
        <dbReference type="ARBA" id="ARBA00023065"/>
    </source>
</evidence>
<dbReference type="Gene3D" id="3.90.79.10">
    <property type="entry name" value="Nucleoside Triphosphate Pyrophosphohydrolase"/>
    <property type="match status" value="1"/>
</dbReference>
<sequence>MLTSITQDALIDENESIKKKLSLPATLLRTLSTLEPENFHYLIQQQYGACWGTLKFEDSLGSYPSEGRPFLYIDDNIDLHVLHHFMINEWKLQTANVVIPILSSITRHKPFKSLKIVEPLKKGIRNVVNASEVWFITNGLDIGMPKLIGSAFRDEISLRQADDAWAKQMVRAPKEHKSLILIGIVCDDDIKDSIDFHSIKDKLKMEIKVPQNKCTLLSLNNDHTHFIIIRKLPIGSNSTNNSEIKSTTIDTDNKLLEKITDSTGNVINQFRNRFEAFLHQEALQQQVITPTELQSTTTTTNFLPTPLNKSNSWNENGFPMICTLVHGTLQTIELVYRKIQQEIPIVVLKGTGSAADLIAFTYEEINTKNKKISEDDYLKVELTRCLIDEYSELKDNNLKRNEICNYIMSIVKEADKEGRKFLSFIDVNSTTPSLNDFHKSILSALLQGQKIVTDDKVNIESKQNDKLKRIAEIKRNIQIKQNLLLTLDWNLPDLALSEIFQRYEGMKYSIQAKLFDKAILEENLEAFVDLFLDREFVLHKYLNSNKLISLFNQAKDKDFFIITSLEGIRNLTGDEEEVPKDFVEKDLNEIVKRLTDISGFFCKTEMDNNAVGIYFGDKSDKDIQKQKIRAEKKALQYLIIYAILMNRQQLAKILWKHSSEPIPLALICCMMFKKLAPYCHESYLKSLIGKQAKEFSNWAVGILDKSFNEDNQRTFEMLDEKHPDWNNMTTVELAYHSDNKEFMAHPVCQKWVTRQFYGEITPRELSWGLFTYPKFLKIILSAFFIFPMWFWINFSPIGQAPSVPKKANDLLNAAETESKLGEGKNLAEQIGKVTVPQGSLRRAEDTWAKQMDRAPKEHKTLILIGIVCDDDIKDSIDFHSTKDKLKMEIKVPQSERAQLSLNSDHTHFIIIRKLPIGSSSTNISKIKPTTIDTDNKLLEKITDSTGNVTNKFRNRFEAFLHQEALQQQIITPTELQSITTNSLSTPLNKSNSWSEDGFPMVCTLVHGTPETIELVYRTIQQEIPIVVLKGTGSAADLISFAYEEINTKNKKISEDDYFKVELTQCLVDEYLELKDNYLKRNEIRNYIMSIVKEADKKGRKFLSFIDINSTAPSLNDFHKFILSALLQGQKTVTDDKVNVESKQNVSLKQIAELKRNAQIKQNLQLTLDWNLPDLALSEIFQRYDDMKYSIEEELFDQAILKKNHETFVDLFLDREFVLHRYLNSDKFISLFNRPKDKDFLIITSLEGILSLTGDEEEVPKDFVDKGLNKIVKRLTGINRVFCKSEMDNNAMGFYFDDKSDKDVQKQNIRAEEKALQHLIIYAILMNRKQLAKILWKHSSEPIPLALICYMMFRKLQPYCHESYLSSLIEKQAKEFSNWAVGILDKSFNEDNQRTFEMLDEKHPDWNYMTTIELAYHADNKEFMAHPVCQKWVIRQFYGEITPRELSWGLFTCPKFLKIILSAILIFPMWFWINFSPIGQVPSVSKKASDLSNDTKNDAEIESKLGEGKKLAKQIDEVNVRQGNDIFQRLIPCLRGSFVKKSKTTSHEKQLNLFEKIKILWSAPITKFYTNFVCYVAFLCFFTLAVMWPSCGNLLLDFFVWFWAALMTFENMRVTYEKCCSQISLPLRRSALEIIVQIIFLALFLDFRIVGLWHFGTCQIVASKAILGVGLIYYYYRLLYIFFPISPILGPLMIRLQYMITNDFFTFLKLFVIFMISFGVAIAAVLYPHHSLNLDLVLKAFVFRGLMGLFTSEMADLKHQRGPTVITRWKKHHDQFTVIDGQRILETLVFKDKYTNDWKLPEAKILGIESRYGAICRSFHELAFKDNDSEHSFSFEENDMIKYFESFARASLSTFEPTGIESHMVYRGYIDDLRNTDNAWVEAEIWNFHYDSNIPFPNLRQDGVAIWKDVTNNFRGFLIQTSILREITRIHQAFFK</sequence>
<feature type="transmembrane region" description="Helical" evidence="8">
    <location>
        <begin position="1673"/>
        <end position="1693"/>
    </location>
</feature>
<protein>
    <submittedName>
        <fullName evidence="11">Uncharacterized protein</fullName>
    </submittedName>
</protein>
<dbReference type="PANTHER" id="PTHR13800:SF1">
    <property type="entry name" value="TRANSIENT RECEPTOR POTENTIAL CATION CHANNEL TRPM"/>
    <property type="match status" value="1"/>
</dbReference>